<evidence type="ECO:0000256" key="1">
    <source>
        <dbReference type="SAM" id="SignalP"/>
    </source>
</evidence>
<dbReference type="PANTHER" id="PTHR37549:SF1">
    <property type="entry name" value="LIPOPROTEIN LPRI"/>
    <property type="match status" value="1"/>
</dbReference>
<organism evidence="2 3">
    <name type="scientific">Ancylobacter mangrovi</name>
    <dbReference type="NCBI Taxonomy" id="2972472"/>
    <lineage>
        <taxon>Bacteria</taxon>
        <taxon>Pseudomonadati</taxon>
        <taxon>Pseudomonadota</taxon>
        <taxon>Alphaproteobacteria</taxon>
        <taxon>Hyphomicrobiales</taxon>
        <taxon>Xanthobacteraceae</taxon>
        <taxon>Ancylobacter</taxon>
    </lineage>
</organism>
<proteinExistence type="predicted"/>
<dbReference type="EMBL" id="JANTHZ010000001">
    <property type="protein sequence ID" value="MCS0493552.1"/>
    <property type="molecule type" value="Genomic_DNA"/>
</dbReference>
<accession>A0A9X2T0H4</accession>
<dbReference type="GO" id="GO:0005576">
    <property type="term" value="C:extracellular region"/>
    <property type="evidence" value="ECO:0007669"/>
    <property type="project" value="TreeGrafter"/>
</dbReference>
<sequence length="272" mass="28364">MSARAHAAVAAAALAGAVLVVAGVAASPASAASFDCGKARTPDERAVCTDPALSALDSEMGALWFAYSRMPLLMGASGARRDDARTFLSDRAACGANTPCLTALYHKRNATLKQHLGGAIETLTKEANADPAPTAPAPRPVMDQVSTLFAQCRNLGGELKGNAWPELMSADIDHDGQPDYVLNAQNLQCDGAATAYCANNGCDIWVDLSTAGYAPMKLRGSHPTLVQGVELTTLDIWVDKSQCADLPTGAACWGTWKWDGSALKASYAPRPG</sequence>
<gene>
    <name evidence="2" type="ORF">NVS89_00475</name>
</gene>
<comment type="caution">
    <text evidence="2">The sequence shown here is derived from an EMBL/GenBank/DDBJ whole genome shotgun (WGS) entry which is preliminary data.</text>
</comment>
<feature type="signal peptide" evidence="1">
    <location>
        <begin position="1"/>
        <end position="31"/>
    </location>
</feature>
<dbReference type="RefSeq" id="WP_258730495.1">
    <property type="nucleotide sequence ID" value="NZ_JANTHZ010000001.1"/>
</dbReference>
<dbReference type="AlphaFoldDB" id="A0A9X2T0H4"/>
<keyword evidence="3" id="KW-1185">Reference proteome</keyword>
<name>A0A9X2T0H4_9HYPH</name>
<evidence type="ECO:0000313" key="2">
    <source>
        <dbReference type="EMBL" id="MCS0493552.1"/>
    </source>
</evidence>
<feature type="chain" id="PRO_5040785983" description="Lysozyme inhibitor LprI N-terminal domain-containing protein" evidence="1">
    <location>
        <begin position="32"/>
        <end position="272"/>
    </location>
</feature>
<reference evidence="2" key="1">
    <citation type="submission" date="2022-08" db="EMBL/GenBank/DDBJ databases">
        <authorList>
            <person name="Li F."/>
        </authorList>
    </citation>
    <scope>NUCLEOTIDE SEQUENCE</scope>
    <source>
        <strain evidence="2">MQZ15Z-1</strain>
    </source>
</reference>
<evidence type="ECO:0008006" key="4">
    <source>
        <dbReference type="Google" id="ProtNLM"/>
    </source>
</evidence>
<dbReference type="PANTHER" id="PTHR37549">
    <property type="entry name" value="LIPOPROTEIN LPRI"/>
    <property type="match status" value="1"/>
</dbReference>
<evidence type="ECO:0000313" key="3">
    <source>
        <dbReference type="Proteomes" id="UP001151088"/>
    </source>
</evidence>
<dbReference type="Proteomes" id="UP001151088">
    <property type="component" value="Unassembled WGS sequence"/>
</dbReference>
<keyword evidence="1" id="KW-0732">Signal</keyword>
<dbReference type="InterPro" id="IPR052755">
    <property type="entry name" value="Lysozyme_Inhibitor_LprI"/>
</dbReference>
<protein>
    <recommendedName>
        <fullName evidence="4">Lysozyme inhibitor LprI N-terminal domain-containing protein</fullName>
    </recommendedName>
</protein>